<dbReference type="Proteomes" id="UP001180020">
    <property type="component" value="Unassembled WGS sequence"/>
</dbReference>
<accession>A0AAV9F5Z2</accession>
<proteinExistence type="predicted"/>
<feature type="region of interest" description="Disordered" evidence="1">
    <location>
        <begin position="277"/>
        <end position="339"/>
    </location>
</feature>
<dbReference type="EMBL" id="JAUJYO010000003">
    <property type="protein sequence ID" value="KAK1321336.1"/>
    <property type="molecule type" value="Genomic_DNA"/>
</dbReference>
<dbReference type="AlphaFoldDB" id="A0AAV9F5Z2"/>
<gene>
    <name evidence="2" type="ORF">QJS10_CPA03g00329</name>
</gene>
<evidence type="ECO:0000256" key="1">
    <source>
        <dbReference type="SAM" id="MobiDB-lite"/>
    </source>
</evidence>
<feature type="compositionally biased region" description="Basic and acidic residues" evidence="1">
    <location>
        <begin position="277"/>
        <end position="291"/>
    </location>
</feature>
<sequence length="393" mass="45869">MHVFSGKDIPETIKKNDVVVEFEEKEKYIETSAEQLTQGKQFCDFPAKEREEDMVVKLKVEKHFFEMEQEANSKKIQDFSLAEGKEKLKAVGHTIRQERSQKKVVVDKKLRGDRESCVLKEITELKTANSEKSKRSAEETYELDETGKTLKTDCQAYDHKESDKNLAEEAYKYKENEMKLREAIEAHDHEDKENMGFLLKAEIEARECEERGRNCVDIEKRLDKEDCVLEERKKKHKEAKGALEHKERERNIGEEVQKIEDNEKTLVEEAYIHEENEKEALEREEREKETINEAQGLKRNGISRNTTMDRKNGSRQVDSKLRQAENGREKNEYESNRTSAHVLHKEENIENGSGVIKWSHNIRVDMSHNLEENEEENQSITGGAPKVSEWEGI</sequence>
<comment type="caution">
    <text evidence="2">The sequence shown here is derived from an EMBL/GenBank/DDBJ whole genome shotgun (WGS) entry which is preliminary data.</text>
</comment>
<evidence type="ECO:0000313" key="3">
    <source>
        <dbReference type="Proteomes" id="UP001180020"/>
    </source>
</evidence>
<keyword evidence="3" id="KW-1185">Reference proteome</keyword>
<reference evidence="2" key="2">
    <citation type="submission" date="2023-06" db="EMBL/GenBank/DDBJ databases">
        <authorList>
            <person name="Ma L."/>
            <person name="Liu K.-W."/>
            <person name="Li Z."/>
            <person name="Hsiao Y.-Y."/>
            <person name="Qi Y."/>
            <person name="Fu T."/>
            <person name="Tang G."/>
            <person name="Zhang D."/>
            <person name="Sun W.-H."/>
            <person name="Liu D.-K."/>
            <person name="Li Y."/>
            <person name="Chen G.-Z."/>
            <person name="Liu X.-D."/>
            <person name="Liao X.-Y."/>
            <person name="Jiang Y.-T."/>
            <person name="Yu X."/>
            <person name="Hao Y."/>
            <person name="Huang J."/>
            <person name="Zhao X.-W."/>
            <person name="Ke S."/>
            <person name="Chen Y.-Y."/>
            <person name="Wu W.-L."/>
            <person name="Hsu J.-L."/>
            <person name="Lin Y.-F."/>
            <person name="Huang M.-D."/>
            <person name="Li C.-Y."/>
            <person name="Huang L."/>
            <person name="Wang Z.-W."/>
            <person name="Zhao X."/>
            <person name="Zhong W.-Y."/>
            <person name="Peng D.-H."/>
            <person name="Ahmad S."/>
            <person name="Lan S."/>
            <person name="Zhang J.-S."/>
            <person name="Tsai W.-C."/>
            <person name="Van De Peer Y."/>
            <person name="Liu Z.-J."/>
        </authorList>
    </citation>
    <scope>NUCLEOTIDE SEQUENCE</scope>
    <source>
        <strain evidence="2">CP</strain>
        <tissue evidence="2">Leaves</tissue>
    </source>
</reference>
<protein>
    <submittedName>
        <fullName evidence="2">Uncharacterized protein</fullName>
    </submittedName>
</protein>
<name>A0AAV9F5Z2_ACOCL</name>
<reference evidence="2" key="1">
    <citation type="journal article" date="2023" name="Nat. Commun.">
        <title>Diploid and tetraploid genomes of Acorus and the evolution of monocots.</title>
        <authorList>
            <person name="Ma L."/>
            <person name="Liu K.W."/>
            <person name="Li Z."/>
            <person name="Hsiao Y.Y."/>
            <person name="Qi Y."/>
            <person name="Fu T."/>
            <person name="Tang G.D."/>
            <person name="Zhang D."/>
            <person name="Sun W.H."/>
            <person name="Liu D.K."/>
            <person name="Li Y."/>
            <person name="Chen G.Z."/>
            <person name="Liu X.D."/>
            <person name="Liao X.Y."/>
            <person name="Jiang Y.T."/>
            <person name="Yu X."/>
            <person name="Hao Y."/>
            <person name="Huang J."/>
            <person name="Zhao X.W."/>
            <person name="Ke S."/>
            <person name="Chen Y.Y."/>
            <person name="Wu W.L."/>
            <person name="Hsu J.L."/>
            <person name="Lin Y.F."/>
            <person name="Huang M.D."/>
            <person name="Li C.Y."/>
            <person name="Huang L."/>
            <person name="Wang Z.W."/>
            <person name="Zhao X."/>
            <person name="Zhong W.Y."/>
            <person name="Peng D.H."/>
            <person name="Ahmad S."/>
            <person name="Lan S."/>
            <person name="Zhang J.S."/>
            <person name="Tsai W.C."/>
            <person name="Van de Peer Y."/>
            <person name="Liu Z.J."/>
        </authorList>
    </citation>
    <scope>NUCLEOTIDE SEQUENCE</scope>
    <source>
        <strain evidence="2">CP</strain>
    </source>
</reference>
<feature type="compositionally biased region" description="Basic and acidic residues" evidence="1">
    <location>
        <begin position="307"/>
        <end position="335"/>
    </location>
</feature>
<feature type="region of interest" description="Disordered" evidence="1">
    <location>
        <begin position="370"/>
        <end position="393"/>
    </location>
</feature>
<organism evidence="2 3">
    <name type="scientific">Acorus calamus</name>
    <name type="common">Sweet flag</name>
    <dbReference type="NCBI Taxonomy" id="4465"/>
    <lineage>
        <taxon>Eukaryota</taxon>
        <taxon>Viridiplantae</taxon>
        <taxon>Streptophyta</taxon>
        <taxon>Embryophyta</taxon>
        <taxon>Tracheophyta</taxon>
        <taxon>Spermatophyta</taxon>
        <taxon>Magnoliopsida</taxon>
        <taxon>Liliopsida</taxon>
        <taxon>Acoraceae</taxon>
        <taxon>Acorus</taxon>
    </lineage>
</organism>
<evidence type="ECO:0000313" key="2">
    <source>
        <dbReference type="EMBL" id="KAK1321336.1"/>
    </source>
</evidence>